<evidence type="ECO:0000259" key="10">
    <source>
        <dbReference type="PROSITE" id="PS50198"/>
    </source>
</evidence>
<feature type="chain" id="PRO_5022957002" description="Parvulin-like PPIase" evidence="9">
    <location>
        <begin position="24"/>
        <end position="282"/>
    </location>
</feature>
<dbReference type="Pfam" id="PF00639">
    <property type="entry name" value="Rotamase"/>
    <property type="match status" value="1"/>
</dbReference>
<protein>
    <recommendedName>
        <fullName evidence="4">Parvulin-like PPIase</fullName>
        <ecNumber evidence="3">5.2.1.8</ecNumber>
    </recommendedName>
    <alternativeName>
        <fullName evidence="6">Peptidyl-prolyl cis-trans isomerase plp</fullName>
    </alternativeName>
    <alternativeName>
        <fullName evidence="7">Rotamase plp</fullName>
    </alternativeName>
</protein>
<dbReference type="InterPro" id="IPR046357">
    <property type="entry name" value="PPIase_dom_sf"/>
</dbReference>
<dbReference type="Proteomes" id="UP000318483">
    <property type="component" value="Plasmid unnamed4"/>
</dbReference>
<keyword evidence="9" id="KW-0732">Signal</keyword>
<dbReference type="GO" id="GO:0003755">
    <property type="term" value="F:peptidyl-prolyl cis-trans isomerase activity"/>
    <property type="evidence" value="ECO:0007669"/>
    <property type="project" value="UniProtKB-KW"/>
</dbReference>
<comment type="similarity">
    <text evidence="2">Belongs to the PpiC/parvulin rotamase family.</text>
</comment>
<feature type="signal peptide" evidence="9">
    <location>
        <begin position="1"/>
        <end position="23"/>
    </location>
</feature>
<evidence type="ECO:0000256" key="5">
    <source>
        <dbReference type="ARBA" id="ARBA00023110"/>
    </source>
</evidence>
<dbReference type="Gene3D" id="3.10.50.40">
    <property type="match status" value="1"/>
</dbReference>
<evidence type="ECO:0000256" key="8">
    <source>
        <dbReference type="PROSITE-ProRule" id="PRU00278"/>
    </source>
</evidence>
<evidence type="ECO:0000313" key="12">
    <source>
        <dbReference type="Proteomes" id="UP000318483"/>
    </source>
</evidence>
<evidence type="ECO:0000256" key="2">
    <source>
        <dbReference type="ARBA" id="ARBA00007656"/>
    </source>
</evidence>
<comment type="catalytic activity">
    <reaction evidence="1">
        <text>[protein]-peptidylproline (omega=180) = [protein]-peptidylproline (omega=0)</text>
        <dbReference type="Rhea" id="RHEA:16237"/>
        <dbReference type="Rhea" id="RHEA-COMP:10747"/>
        <dbReference type="Rhea" id="RHEA-COMP:10748"/>
        <dbReference type="ChEBI" id="CHEBI:83833"/>
        <dbReference type="ChEBI" id="CHEBI:83834"/>
        <dbReference type="EC" id="5.2.1.8"/>
    </reaction>
</comment>
<dbReference type="PROSITE" id="PS01096">
    <property type="entry name" value="PPIC_PPIASE_1"/>
    <property type="match status" value="1"/>
</dbReference>
<dbReference type="InterPro" id="IPR023058">
    <property type="entry name" value="PPIase_PpiC_CS"/>
</dbReference>
<evidence type="ECO:0000256" key="1">
    <source>
        <dbReference type="ARBA" id="ARBA00000971"/>
    </source>
</evidence>
<evidence type="ECO:0000256" key="6">
    <source>
        <dbReference type="ARBA" id="ARBA00030642"/>
    </source>
</evidence>
<evidence type="ECO:0000256" key="7">
    <source>
        <dbReference type="ARBA" id="ARBA00031484"/>
    </source>
</evidence>
<organism evidence="11 12">
    <name type="scientific">Qingshengfaniella alkalisoli</name>
    <dbReference type="NCBI Taxonomy" id="2599296"/>
    <lineage>
        <taxon>Bacteria</taxon>
        <taxon>Pseudomonadati</taxon>
        <taxon>Pseudomonadota</taxon>
        <taxon>Alphaproteobacteria</taxon>
        <taxon>Rhodobacterales</taxon>
        <taxon>Paracoccaceae</taxon>
        <taxon>Qingshengfaniella</taxon>
    </lineage>
</organism>
<proteinExistence type="inferred from homology"/>
<reference evidence="11 12" key="1">
    <citation type="submission" date="2019-07" db="EMBL/GenBank/DDBJ databases">
        <title>Litoreibacter alkalisoli sp. nov., isolated from saline-alkaline soil.</title>
        <authorList>
            <person name="Wang S."/>
            <person name="Xu L."/>
            <person name="Xing Y.-T."/>
            <person name="Sun J.-Q."/>
        </authorList>
    </citation>
    <scope>NUCLEOTIDE SEQUENCE [LARGE SCALE GENOMIC DNA]</scope>
    <source>
        <strain evidence="11 12">LN3S51</strain>
        <plasmid evidence="11 12">unnamed4</plasmid>
    </source>
</reference>
<keyword evidence="12" id="KW-1185">Reference proteome</keyword>
<dbReference type="OrthoDB" id="14196at2"/>
<evidence type="ECO:0000256" key="4">
    <source>
        <dbReference type="ARBA" id="ARBA00018370"/>
    </source>
</evidence>
<dbReference type="InterPro" id="IPR027304">
    <property type="entry name" value="Trigger_fact/SurA_dom_sf"/>
</dbReference>
<dbReference type="EC" id="5.2.1.8" evidence="3"/>
<dbReference type="SUPFAM" id="SSF54534">
    <property type="entry name" value="FKBP-like"/>
    <property type="match status" value="1"/>
</dbReference>
<name>A0A5B8IBS0_9RHOB</name>
<accession>A0A5B8IBS0</accession>
<dbReference type="SUPFAM" id="SSF109998">
    <property type="entry name" value="Triger factor/SurA peptide-binding domain-like"/>
    <property type="match status" value="1"/>
</dbReference>
<dbReference type="PROSITE" id="PS50198">
    <property type="entry name" value="PPIC_PPIASE_2"/>
    <property type="match status" value="1"/>
</dbReference>
<keyword evidence="11" id="KW-0614">Plasmid</keyword>
<keyword evidence="5 8" id="KW-0697">Rotamase</keyword>
<evidence type="ECO:0000313" key="11">
    <source>
        <dbReference type="EMBL" id="QDY71719.1"/>
    </source>
</evidence>
<gene>
    <name evidence="11" type="ORF">FPZ52_17425</name>
</gene>
<dbReference type="InterPro" id="IPR050245">
    <property type="entry name" value="PrsA_foldase"/>
</dbReference>
<keyword evidence="8 11" id="KW-0413">Isomerase</keyword>
<evidence type="ECO:0000256" key="9">
    <source>
        <dbReference type="SAM" id="SignalP"/>
    </source>
</evidence>
<dbReference type="InterPro" id="IPR000297">
    <property type="entry name" value="PPIase_PpiC"/>
</dbReference>
<feature type="domain" description="PpiC" evidence="10">
    <location>
        <begin position="134"/>
        <end position="223"/>
    </location>
</feature>
<geneLocation type="plasmid" evidence="11 12">
    <name>unnamed4</name>
</geneLocation>
<evidence type="ECO:0000256" key="3">
    <source>
        <dbReference type="ARBA" id="ARBA00013194"/>
    </source>
</evidence>
<dbReference type="PANTHER" id="PTHR47245:SF2">
    <property type="entry name" value="PEPTIDYL-PROLYL CIS-TRANS ISOMERASE HP_0175-RELATED"/>
    <property type="match status" value="1"/>
</dbReference>
<dbReference type="PANTHER" id="PTHR47245">
    <property type="entry name" value="PEPTIDYLPROLYL ISOMERASE"/>
    <property type="match status" value="1"/>
</dbReference>
<dbReference type="Gene3D" id="1.10.8.1040">
    <property type="match status" value="1"/>
</dbReference>
<dbReference type="AlphaFoldDB" id="A0A5B8IBS0"/>
<sequence length="282" mass="30304">MQIRSTLLLAPVFSFGLAGQVAAQDTVTADTVLATVNGDEITAGQLLLIRAQLPQQYQQVPPDALFSGLLDQVIQQTLLAQQVDSPDPQTKAALKNEERAVLASAALEDVVSAAVTDEAIQQKYDEAYADAEPTKEYSASHILVETEEEAADLKTQLDEGADFAELARENSTGPSGPNGGELGWFSEGMMVPEFEQAVMAMAPGQVSDPIETQFGWHVIKLTETRMADAPTLEEVRGELAGQIQQEAVEAHLNELTDGSEIDRATAEEIDPSFLTAGDLFDE</sequence>
<dbReference type="EMBL" id="CP042265">
    <property type="protein sequence ID" value="QDY71719.1"/>
    <property type="molecule type" value="Genomic_DNA"/>
</dbReference>
<dbReference type="KEGG" id="lit:FPZ52_17425"/>